<evidence type="ECO:0000313" key="2">
    <source>
        <dbReference type="Proteomes" id="UP001500840"/>
    </source>
</evidence>
<name>A0ABP8MT37_9BACT</name>
<accession>A0ABP8MT37</accession>
<gene>
    <name evidence="1" type="ORF">GCM10023156_26150</name>
</gene>
<keyword evidence="2" id="KW-1185">Reference proteome</keyword>
<dbReference type="EMBL" id="BAABGA010000035">
    <property type="protein sequence ID" value="GAA4454165.1"/>
    <property type="molecule type" value="Genomic_DNA"/>
</dbReference>
<dbReference type="Proteomes" id="UP001500840">
    <property type="component" value="Unassembled WGS sequence"/>
</dbReference>
<proteinExistence type="predicted"/>
<evidence type="ECO:0000313" key="1">
    <source>
        <dbReference type="EMBL" id="GAA4454165.1"/>
    </source>
</evidence>
<sequence length="143" mass="16088">MTKFFVVVLVILVVGLAIRQFMRTGAGQTQKQPGFREFVKNPEHWHDMIAEHKKVDATAEQAESWNAEEIRSNIVRYVFAPETPRELWGLGRALKSLSPRTNDALLSILSGSDYFTGASMLDVSRITNCEHVAAINDSPLQWS</sequence>
<comment type="caution">
    <text evidence="1">The sequence shown here is derived from an EMBL/GenBank/DDBJ whole genome shotgun (WGS) entry which is preliminary data.</text>
</comment>
<protein>
    <submittedName>
        <fullName evidence="1">Uncharacterized protein</fullName>
    </submittedName>
</protein>
<organism evidence="1 2">
    <name type="scientific">Novipirellula rosea</name>
    <dbReference type="NCBI Taxonomy" id="1031540"/>
    <lineage>
        <taxon>Bacteria</taxon>
        <taxon>Pseudomonadati</taxon>
        <taxon>Planctomycetota</taxon>
        <taxon>Planctomycetia</taxon>
        <taxon>Pirellulales</taxon>
        <taxon>Pirellulaceae</taxon>
        <taxon>Novipirellula</taxon>
    </lineage>
</organism>
<reference evidence="2" key="1">
    <citation type="journal article" date="2019" name="Int. J. Syst. Evol. Microbiol.">
        <title>The Global Catalogue of Microorganisms (GCM) 10K type strain sequencing project: providing services to taxonomists for standard genome sequencing and annotation.</title>
        <authorList>
            <consortium name="The Broad Institute Genomics Platform"/>
            <consortium name="The Broad Institute Genome Sequencing Center for Infectious Disease"/>
            <person name="Wu L."/>
            <person name="Ma J."/>
        </authorList>
    </citation>
    <scope>NUCLEOTIDE SEQUENCE [LARGE SCALE GENOMIC DNA]</scope>
    <source>
        <strain evidence="2">JCM 17759</strain>
    </source>
</reference>